<dbReference type="GO" id="GO:0052381">
    <property type="term" value="F:tRNA dimethylallyltransferase activity"/>
    <property type="evidence" value="ECO:0007669"/>
    <property type="project" value="UniProtKB-UniRule"/>
</dbReference>
<evidence type="ECO:0000256" key="5">
    <source>
        <dbReference type="ARBA" id="ARBA00022694"/>
    </source>
</evidence>
<dbReference type="EMBL" id="LXSF01000006">
    <property type="protein sequence ID" value="OAM16390.1"/>
    <property type="molecule type" value="Genomic_DNA"/>
</dbReference>
<protein>
    <recommendedName>
        <fullName evidence="10">tRNA dimethylallyltransferase</fullName>
        <ecNumber evidence="10">2.5.1.75</ecNumber>
    </recommendedName>
    <alternativeName>
        <fullName evidence="10">Dimethylallyl diphosphate:tRNA dimethylallyltransferase</fullName>
        <shortName evidence="10">DMAPP:tRNA dimethylallyltransferase</shortName>
        <shortName evidence="10">DMATase</shortName>
    </alternativeName>
    <alternativeName>
        <fullName evidence="10">Isopentenyl-diphosphate:tRNA isopentenyltransferase</fullName>
        <shortName evidence="10">IPP transferase</shortName>
        <shortName evidence="10">IPPT</shortName>
        <shortName evidence="10">IPTase</shortName>
    </alternativeName>
</protein>
<dbReference type="InterPro" id="IPR039657">
    <property type="entry name" value="Dimethylallyltransferase"/>
</dbReference>
<evidence type="ECO:0000313" key="14">
    <source>
        <dbReference type="EMBL" id="OAM16390.1"/>
    </source>
</evidence>
<evidence type="ECO:0000256" key="9">
    <source>
        <dbReference type="ARBA" id="ARBA00049563"/>
    </source>
</evidence>
<dbReference type="Gene3D" id="3.40.50.300">
    <property type="entry name" value="P-loop containing nucleotide triphosphate hydrolases"/>
    <property type="match status" value="1"/>
</dbReference>
<dbReference type="AlphaFoldDB" id="A0A1A9RC87"/>
<evidence type="ECO:0000256" key="4">
    <source>
        <dbReference type="ARBA" id="ARBA00022679"/>
    </source>
</evidence>
<dbReference type="Proteomes" id="UP000078003">
    <property type="component" value="Unassembled WGS sequence"/>
</dbReference>
<feature type="site" description="Interaction with substrate tRNA" evidence="10">
    <location>
        <position position="105"/>
    </location>
</feature>
<evidence type="ECO:0000256" key="6">
    <source>
        <dbReference type="ARBA" id="ARBA00022741"/>
    </source>
</evidence>
<dbReference type="PANTHER" id="PTHR11088:SF60">
    <property type="entry name" value="TRNA DIMETHYLALLYLTRANSFERASE"/>
    <property type="match status" value="1"/>
</dbReference>
<evidence type="ECO:0000256" key="3">
    <source>
        <dbReference type="ARBA" id="ARBA00005842"/>
    </source>
</evidence>
<name>A0A1A9RC87_EIKCO</name>
<dbReference type="RefSeq" id="WP_064104488.1">
    <property type="nucleotide sequence ID" value="NZ_LXSF01000006.1"/>
</dbReference>
<gene>
    <name evidence="10" type="primary">miaA</name>
    <name evidence="14" type="ORF">A7P85_06695</name>
</gene>
<evidence type="ECO:0000256" key="1">
    <source>
        <dbReference type="ARBA" id="ARBA00001946"/>
    </source>
</evidence>
<feature type="binding site" evidence="10">
    <location>
        <begin position="14"/>
        <end position="21"/>
    </location>
    <ligand>
        <name>ATP</name>
        <dbReference type="ChEBI" id="CHEBI:30616"/>
    </ligand>
</feature>
<dbReference type="FunFam" id="1.10.20.140:FF:000001">
    <property type="entry name" value="tRNA dimethylallyltransferase"/>
    <property type="match status" value="1"/>
</dbReference>
<comment type="cofactor">
    <cofactor evidence="1 10">
        <name>Mg(2+)</name>
        <dbReference type="ChEBI" id="CHEBI:18420"/>
    </cofactor>
</comment>
<comment type="function">
    <text evidence="2 10 12">Catalyzes the transfer of a dimethylallyl group onto the adenine at position 37 in tRNAs that read codons beginning with uridine, leading to the formation of N6-(dimethylallyl)adenosine (i(6)A).</text>
</comment>
<keyword evidence="4 10" id="KW-0808">Transferase</keyword>
<evidence type="ECO:0000256" key="2">
    <source>
        <dbReference type="ARBA" id="ARBA00003213"/>
    </source>
</evidence>
<dbReference type="HAMAP" id="MF_00185">
    <property type="entry name" value="IPP_trans"/>
    <property type="match status" value="1"/>
</dbReference>
<organism evidence="14 15">
    <name type="scientific">Eikenella corrodens</name>
    <dbReference type="NCBI Taxonomy" id="539"/>
    <lineage>
        <taxon>Bacteria</taxon>
        <taxon>Pseudomonadati</taxon>
        <taxon>Pseudomonadota</taxon>
        <taxon>Betaproteobacteria</taxon>
        <taxon>Neisseriales</taxon>
        <taxon>Neisseriaceae</taxon>
        <taxon>Eikenella</taxon>
    </lineage>
</organism>
<dbReference type="Gene3D" id="1.10.20.140">
    <property type="match status" value="1"/>
</dbReference>
<dbReference type="NCBIfam" id="TIGR00174">
    <property type="entry name" value="miaA"/>
    <property type="match status" value="1"/>
</dbReference>
<dbReference type="Pfam" id="PF01715">
    <property type="entry name" value="IPPT"/>
    <property type="match status" value="1"/>
</dbReference>
<feature type="binding site" evidence="10">
    <location>
        <begin position="16"/>
        <end position="21"/>
    </location>
    <ligand>
        <name>substrate</name>
    </ligand>
</feature>
<dbReference type="InterPro" id="IPR018022">
    <property type="entry name" value="IPT"/>
</dbReference>
<keyword evidence="6 10" id="KW-0547">Nucleotide-binding</keyword>
<evidence type="ECO:0000313" key="15">
    <source>
        <dbReference type="Proteomes" id="UP000078003"/>
    </source>
</evidence>
<feature type="site" description="Interaction with substrate tRNA" evidence="10">
    <location>
        <position position="127"/>
    </location>
</feature>
<accession>A0A1A9RC87</accession>
<comment type="subunit">
    <text evidence="10">Monomer.</text>
</comment>
<reference evidence="15" key="1">
    <citation type="submission" date="2016-05" db="EMBL/GenBank/DDBJ databases">
        <title>Draft genome of Corynebacterium afermentans subsp. afermentans LCDC 88199T.</title>
        <authorList>
            <person name="Bernier A.-M."/>
            <person name="Bernard K."/>
        </authorList>
    </citation>
    <scope>NUCLEOTIDE SEQUENCE [LARGE SCALE GENOMIC DNA]</scope>
    <source>
        <strain evidence="15">NML01-0328</strain>
    </source>
</reference>
<feature type="region of interest" description="Interaction with substrate tRNA" evidence="10">
    <location>
        <begin position="39"/>
        <end position="42"/>
    </location>
</feature>
<dbReference type="GO" id="GO:0006400">
    <property type="term" value="P:tRNA modification"/>
    <property type="evidence" value="ECO:0007669"/>
    <property type="project" value="TreeGrafter"/>
</dbReference>
<evidence type="ECO:0000256" key="8">
    <source>
        <dbReference type="ARBA" id="ARBA00022842"/>
    </source>
</evidence>
<comment type="caution">
    <text evidence="10">Lacks conserved residue(s) required for the propagation of feature annotation.</text>
</comment>
<comment type="catalytic activity">
    <reaction evidence="9 10 11">
        <text>adenosine(37) in tRNA + dimethylallyl diphosphate = N(6)-dimethylallyladenosine(37) in tRNA + diphosphate</text>
        <dbReference type="Rhea" id="RHEA:26482"/>
        <dbReference type="Rhea" id="RHEA-COMP:10162"/>
        <dbReference type="Rhea" id="RHEA-COMP:10375"/>
        <dbReference type="ChEBI" id="CHEBI:33019"/>
        <dbReference type="ChEBI" id="CHEBI:57623"/>
        <dbReference type="ChEBI" id="CHEBI:74411"/>
        <dbReference type="ChEBI" id="CHEBI:74415"/>
        <dbReference type="EC" id="2.5.1.75"/>
    </reaction>
</comment>
<evidence type="ECO:0000256" key="11">
    <source>
        <dbReference type="RuleBase" id="RU003783"/>
    </source>
</evidence>
<feature type="region of interest" description="Interaction with substrate tRNA" evidence="10">
    <location>
        <begin position="246"/>
        <end position="251"/>
    </location>
</feature>
<evidence type="ECO:0000256" key="12">
    <source>
        <dbReference type="RuleBase" id="RU003784"/>
    </source>
</evidence>
<keyword evidence="8 10" id="KW-0460">Magnesium</keyword>
<comment type="caution">
    <text evidence="14">The sequence shown here is derived from an EMBL/GenBank/DDBJ whole genome shotgun (WGS) entry which is preliminary data.</text>
</comment>
<feature type="region of interest" description="Interaction with substrate tRNA" evidence="10">
    <location>
        <begin position="163"/>
        <end position="167"/>
    </location>
</feature>
<proteinExistence type="inferred from homology"/>
<keyword evidence="5 10" id="KW-0819">tRNA processing</keyword>
<dbReference type="PANTHER" id="PTHR11088">
    <property type="entry name" value="TRNA DIMETHYLALLYLTRANSFERASE"/>
    <property type="match status" value="1"/>
</dbReference>
<dbReference type="InterPro" id="IPR027417">
    <property type="entry name" value="P-loop_NTPase"/>
</dbReference>
<dbReference type="SUPFAM" id="SSF52540">
    <property type="entry name" value="P-loop containing nucleoside triphosphate hydrolases"/>
    <property type="match status" value="2"/>
</dbReference>
<keyword evidence="7 10" id="KW-0067">ATP-binding</keyword>
<dbReference type="EC" id="2.5.1.75" evidence="10"/>
<evidence type="ECO:0000256" key="10">
    <source>
        <dbReference type="HAMAP-Rule" id="MF_00185"/>
    </source>
</evidence>
<evidence type="ECO:0000256" key="7">
    <source>
        <dbReference type="ARBA" id="ARBA00022840"/>
    </source>
</evidence>
<evidence type="ECO:0000256" key="13">
    <source>
        <dbReference type="RuleBase" id="RU003785"/>
    </source>
</evidence>
<dbReference type="GO" id="GO:0005524">
    <property type="term" value="F:ATP binding"/>
    <property type="evidence" value="ECO:0007669"/>
    <property type="project" value="UniProtKB-UniRule"/>
</dbReference>
<comment type="similarity">
    <text evidence="3 10 13">Belongs to the IPP transferase family.</text>
</comment>
<sequence>MPQSTPPPALALLGPTAAGKTALALALAEQLPLEIVSLDSALIYRGMDIGTAKPTSAERTAVPHHLIDIINPPQSYSVADFLDDCLRLCREIHARGRLPLIVGGTMMYYHALVNGLNSLPAANPEIRRQLQEQKQQHGLPHLYAQLQQADPATAARLKPGDSQRIERALEVWLLTGRPLSQHFAEQPGATPMLSLRSIAMIPAQRERLHHNIEQRFHAMLEQGFLEEVRQLQAQYPELNPDYPAVRCVGYRQAWAYLQGETDRNTFIAQGIAATRQLAKRQLTWLRKLPADLVIDPFSGSLQQHSQAIHSFYQQHFA</sequence>